<dbReference type="AlphaFoldDB" id="A0A9W6D9N7"/>
<sequence>MKLKVLILAAIFLFILSLYPVVKFFLPPGREYITSREVDDFTKQIEKENVFISSCKIYNFQGSLYFDYKLKKSSSYEIKKYMDNIFNISDDFAMSDKTLKKLVFPSNSNPKGLRILIEIKLGDDRYSYEGNIIRYDRAKDVEYNDNFKTWDLYKNNELINEFIKETY</sequence>
<name>A0A9W6D9N7_9CLOT</name>
<accession>A0A9W6D9N7</accession>
<keyword evidence="2" id="KW-1185">Reference proteome</keyword>
<evidence type="ECO:0008006" key="3">
    <source>
        <dbReference type="Google" id="ProtNLM"/>
    </source>
</evidence>
<evidence type="ECO:0000313" key="2">
    <source>
        <dbReference type="Proteomes" id="UP001057868"/>
    </source>
</evidence>
<gene>
    <name evidence="1" type="ORF">CFOLD11_09170</name>
</gene>
<dbReference type="Proteomes" id="UP001057868">
    <property type="component" value="Unassembled WGS sequence"/>
</dbReference>
<protein>
    <recommendedName>
        <fullName evidence="3">DUF4825 domain-containing protein</fullName>
    </recommendedName>
</protein>
<proteinExistence type="predicted"/>
<dbReference type="RefSeq" id="WP_261851112.1">
    <property type="nucleotide sequence ID" value="NZ_BQXY01000001.1"/>
</dbReference>
<dbReference type="EMBL" id="BQXY01000001">
    <property type="protein sequence ID" value="GKU24091.1"/>
    <property type="molecule type" value="Genomic_DNA"/>
</dbReference>
<reference evidence="1" key="1">
    <citation type="journal article" date="2023" name="Int. J. Syst. Evol. Microbiol.">
        <title>&lt;i&gt;Clostridium folliculivorans&lt;/i&gt; sp. nov., isolated from soil samples of an organic paddy in Japan.</title>
        <authorList>
            <person name="Tazawa J."/>
            <person name="Kobayashi H."/>
            <person name="Tanizawa Y."/>
            <person name="Uchino A."/>
            <person name="Tanaka F."/>
            <person name="Urashima Y."/>
            <person name="Miura S."/>
            <person name="Sakamoto M."/>
            <person name="Ohkuma M."/>
            <person name="Tohno M."/>
        </authorList>
    </citation>
    <scope>NUCLEOTIDE SEQUENCE</scope>
    <source>
        <strain evidence="1">D1-1</strain>
    </source>
</reference>
<organism evidence="1 2">
    <name type="scientific">Clostridium folliculivorans</name>
    <dbReference type="NCBI Taxonomy" id="2886038"/>
    <lineage>
        <taxon>Bacteria</taxon>
        <taxon>Bacillati</taxon>
        <taxon>Bacillota</taxon>
        <taxon>Clostridia</taxon>
        <taxon>Eubacteriales</taxon>
        <taxon>Clostridiaceae</taxon>
        <taxon>Clostridium</taxon>
    </lineage>
</organism>
<comment type="caution">
    <text evidence="1">The sequence shown here is derived from an EMBL/GenBank/DDBJ whole genome shotgun (WGS) entry which is preliminary data.</text>
</comment>
<evidence type="ECO:0000313" key="1">
    <source>
        <dbReference type="EMBL" id="GKU24091.1"/>
    </source>
</evidence>